<evidence type="ECO:0000259" key="15">
    <source>
        <dbReference type="Pfam" id="PF02749"/>
    </source>
</evidence>
<evidence type="ECO:0000256" key="3">
    <source>
        <dbReference type="ARBA" id="ARBA00009400"/>
    </source>
</evidence>
<sequence length="284" mass="30032">MTSAQLVSPPAELIAADVERAFAEDIGTGDATADLLPANASASATLTCREDAVMAGIDWFNACFRRLDPHVQIEWSVHDGDRVAAGSVICRLRGNARALVSAERSALNFLQLLSGTATTTAAHVAAVAGSGVRVLDTRKTVPGLRLAQKYAVRCGGGHNHRVGLYDAILVKENHIIAAGSIKAAAEAARRLHPTLLLEIEVENLDELQQALDAGADRIMLDNFTLPLMREAVAIAKGRAQLEISGNVDLSTIGDYAGTGVDFISVGALTKHVRAVDLSLRLQLD</sequence>
<evidence type="ECO:0000256" key="12">
    <source>
        <dbReference type="PIRNR" id="PIRNR006250"/>
    </source>
</evidence>
<dbReference type="InterPro" id="IPR027277">
    <property type="entry name" value="NadC/ModD"/>
</dbReference>
<evidence type="ECO:0000313" key="16">
    <source>
        <dbReference type="EMBL" id="AIF47283.1"/>
    </source>
</evidence>
<evidence type="ECO:0000256" key="10">
    <source>
        <dbReference type="ARBA" id="ARBA00047445"/>
    </source>
</evidence>
<dbReference type="PANTHER" id="PTHR32179">
    <property type="entry name" value="NICOTINATE-NUCLEOTIDE PYROPHOSPHORYLASE [CARBOXYLATING]"/>
    <property type="match status" value="1"/>
</dbReference>
<comment type="catalytic activity">
    <reaction evidence="10">
        <text>nicotinate beta-D-ribonucleotide + CO2 + diphosphate = quinolinate + 5-phospho-alpha-D-ribose 1-diphosphate + 2 H(+)</text>
        <dbReference type="Rhea" id="RHEA:12733"/>
        <dbReference type="ChEBI" id="CHEBI:15378"/>
        <dbReference type="ChEBI" id="CHEBI:16526"/>
        <dbReference type="ChEBI" id="CHEBI:29959"/>
        <dbReference type="ChEBI" id="CHEBI:33019"/>
        <dbReference type="ChEBI" id="CHEBI:57502"/>
        <dbReference type="ChEBI" id="CHEBI:58017"/>
        <dbReference type="EC" id="2.4.2.19"/>
    </reaction>
</comment>
<evidence type="ECO:0000256" key="2">
    <source>
        <dbReference type="ARBA" id="ARBA00004893"/>
    </source>
</evidence>
<dbReference type="AlphaFoldDB" id="A0A075K531"/>
<evidence type="ECO:0000256" key="8">
    <source>
        <dbReference type="ARBA" id="ARBA00022679"/>
    </source>
</evidence>
<dbReference type="PIRSF" id="PIRSF006250">
    <property type="entry name" value="NadC_ModD"/>
    <property type="match status" value="1"/>
</dbReference>
<comment type="subunit">
    <text evidence="4">Hexamer formed by 3 homodimers.</text>
</comment>
<protein>
    <recommendedName>
        <fullName evidence="11">Probable nicotinate-nucleotide pyrophosphorylase [carboxylating]</fullName>
        <ecNumber evidence="5">2.4.2.19</ecNumber>
    </recommendedName>
    <alternativeName>
        <fullName evidence="9">Quinolinate phosphoribosyltransferase [decarboxylating]</fullName>
    </alternativeName>
</protein>
<feature type="domain" description="Quinolinate phosphoribosyl transferase C-terminal" evidence="14">
    <location>
        <begin position="117"/>
        <end position="280"/>
    </location>
</feature>
<reference evidence="16 17" key="1">
    <citation type="submission" date="2014-07" db="EMBL/GenBank/DDBJ databases">
        <title>Complete Genome Sequence of Dyella japonica Strain A8 Isolated from Malaysian Tropical Soil.</title>
        <authorList>
            <person name="Hui R.K.H."/>
            <person name="Chen J.-W."/>
            <person name="Chan K.-G."/>
            <person name="Leung F.C.C."/>
        </authorList>
    </citation>
    <scope>NUCLEOTIDE SEQUENCE [LARGE SCALE GENOMIC DNA]</scope>
    <source>
        <strain evidence="16 17">A8</strain>
    </source>
</reference>
<dbReference type="CDD" id="cd01572">
    <property type="entry name" value="QPRTase"/>
    <property type="match status" value="1"/>
</dbReference>
<dbReference type="SUPFAM" id="SSF54675">
    <property type="entry name" value="Nicotinate/Quinolinate PRTase N-terminal domain-like"/>
    <property type="match status" value="1"/>
</dbReference>
<organism evidence="16 17">
    <name type="scientific">Dyella japonica A8</name>
    <dbReference type="NCBI Taxonomy" id="1217721"/>
    <lineage>
        <taxon>Bacteria</taxon>
        <taxon>Pseudomonadati</taxon>
        <taxon>Pseudomonadota</taxon>
        <taxon>Gammaproteobacteria</taxon>
        <taxon>Lysobacterales</taxon>
        <taxon>Rhodanobacteraceae</taxon>
        <taxon>Dyella</taxon>
    </lineage>
</organism>
<dbReference type="InterPro" id="IPR013785">
    <property type="entry name" value="Aldolase_TIM"/>
</dbReference>
<dbReference type="Pfam" id="PF02749">
    <property type="entry name" value="QRPTase_N"/>
    <property type="match status" value="1"/>
</dbReference>
<dbReference type="GO" id="GO:0009435">
    <property type="term" value="P:NAD+ biosynthetic process"/>
    <property type="evidence" value="ECO:0007669"/>
    <property type="project" value="UniProtKB-UniPathway"/>
</dbReference>
<evidence type="ECO:0000256" key="7">
    <source>
        <dbReference type="ARBA" id="ARBA00022676"/>
    </source>
</evidence>
<dbReference type="UniPathway" id="UPA00253">
    <property type="reaction ID" value="UER00331"/>
</dbReference>
<dbReference type="KEGG" id="dja:HY57_08345"/>
<dbReference type="NCBIfam" id="TIGR00078">
    <property type="entry name" value="nadC"/>
    <property type="match status" value="1"/>
</dbReference>
<evidence type="ECO:0000256" key="6">
    <source>
        <dbReference type="ARBA" id="ARBA00022642"/>
    </source>
</evidence>
<dbReference type="FunFam" id="3.20.20.70:FF:000030">
    <property type="entry name" value="Nicotinate-nucleotide pyrophosphorylase, carboxylating"/>
    <property type="match status" value="1"/>
</dbReference>
<keyword evidence="8 12" id="KW-0808">Transferase</keyword>
<dbReference type="GO" id="GO:0034213">
    <property type="term" value="P:quinolinate catabolic process"/>
    <property type="evidence" value="ECO:0007669"/>
    <property type="project" value="TreeGrafter"/>
</dbReference>
<dbReference type="InterPro" id="IPR022412">
    <property type="entry name" value="Quinolinate_PRibosylTrfase_N"/>
</dbReference>
<dbReference type="Pfam" id="PF01729">
    <property type="entry name" value="QRPTase_C"/>
    <property type="match status" value="1"/>
</dbReference>
<dbReference type="InterPro" id="IPR037128">
    <property type="entry name" value="Quinolinate_PRibosylTase_N_sf"/>
</dbReference>
<evidence type="ECO:0000256" key="13">
    <source>
        <dbReference type="PIRSR" id="PIRSR006250-1"/>
    </source>
</evidence>
<dbReference type="PATRIC" id="fig|1217721.7.peg.1734"/>
<dbReference type="Proteomes" id="UP000027987">
    <property type="component" value="Chromosome"/>
</dbReference>
<gene>
    <name evidence="16" type="ORF">HY57_08345</name>
</gene>
<feature type="binding site" evidence="13">
    <location>
        <begin position="265"/>
        <end position="267"/>
    </location>
    <ligand>
        <name>substrate</name>
    </ligand>
</feature>
<dbReference type="RefSeq" id="WP_019467351.1">
    <property type="nucleotide sequence ID" value="NZ_ALOY01000183.1"/>
</dbReference>
<keyword evidence="7 12" id="KW-0328">Glycosyltransferase</keyword>
<evidence type="ECO:0000313" key="17">
    <source>
        <dbReference type="Proteomes" id="UP000027987"/>
    </source>
</evidence>
<keyword evidence="6" id="KW-0662">Pyridine nucleotide biosynthesis</keyword>
<dbReference type="GO" id="GO:0005737">
    <property type="term" value="C:cytoplasm"/>
    <property type="evidence" value="ECO:0007669"/>
    <property type="project" value="TreeGrafter"/>
</dbReference>
<feature type="domain" description="Quinolinate phosphoribosyl transferase N-terminal" evidence="15">
    <location>
        <begin position="30"/>
        <end position="114"/>
    </location>
</feature>
<dbReference type="InterPro" id="IPR004393">
    <property type="entry name" value="NadC"/>
</dbReference>
<dbReference type="InterPro" id="IPR002638">
    <property type="entry name" value="Quinolinate_PRibosylTrfase_C"/>
</dbReference>
<dbReference type="Gene3D" id="3.90.1170.20">
    <property type="entry name" value="Quinolinate phosphoribosyl transferase, N-terminal domain"/>
    <property type="match status" value="1"/>
</dbReference>
<comment type="function">
    <text evidence="1">Involved in the catabolism of quinolinic acid (QA).</text>
</comment>
<dbReference type="GO" id="GO:0004514">
    <property type="term" value="F:nicotinate-nucleotide diphosphorylase (carboxylating) activity"/>
    <property type="evidence" value="ECO:0007669"/>
    <property type="project" value="UniProtKB-EC"/>
</dbReference>
<comment type="similarity">
    <text evidence="3 12">Belongs to the NadC/ModD family.</text>
</comment>
<evidence type="ECO:0000259" key="14">
    <source>
        <dbReference type="Pfam" id="PF01729"/>
    </source>
</evidence>
<comment type="pathway">
    <text evidence="2">Cofactor biosynthesis; NAD(+) biosynthesis; nicotinate D-ribonucleotide from quinolinate: step 1/1.</text>
</comment>
<accession>A0A075K531</accession>
<dbReference type="EMBL" id="CP008884">
    <property type="protein sequence ID" value="AIF47283.1"/>
    <property type="molecule type" value="Genomic_DNA"/>
</dbReference>
<evidence type="ECO:0000256" key="1">
    <source>
        <dbReference type="ARBA" id="ARBA00003237"/>
    </source>
</evidence>
<dbReference type="HOGENOM" id="CLU_039622_0_3_6"/>
<evidence type="ECO:0000256" key="9">
    <source>
        <dbReference type="ARBA" id="ARBA00033102"/>
    </source>
</evidence>
<dbReference type="FunFam" id="3.90.1170.20:FF:000001">
    <property type="entry name" value="Nicotinate-nucleotide diphosphorylase (Carboxylating)"/>
    <property type="match status" value="1"/>
</dbReference>
<feature type="binding site" evidence="13">
    <location>
        <position position="104"/>
    </location>
    <ligand>
        <name>substrate</name>
    </ligand>
</feature>
<evidence type="ECO:0000256" key="4">
    <source>
        <dbReference type="ARBA" id="ARBA00011218"/>
    </source>
</evidence>
<dbReference type="STRING" id="1217721.HY57_08345"/>
<feature type="binding site" evidence="13">
    <location>
        <position position="221"/>
    </location>
    <ligand>
        <name>substrate</name>
    </ligand>
</feature>
<feature type="binding site" evidence="13">
    <location>
        <position position="200"/>
    </location>
    <ligand>
        <name>substrate</name>
    </ligand>
</feature>
<evidence type="ECO:0000256" key="5">
    <source>
        <dbReference type="ARBA" id="ARBA00011944"/>
    </source>
</evidence>
<feature type="binding site" evidence="13">
    <location>
        <position position="171"/>
    </location>
    <ligand>
        <name>substrate</name>
    </ligand>
</feature>
<dbReference type="OrthoDB" id="9782546at2"/>
<dbReference type="SUPFAM" id="SSF51690">
    <property type="entry name" value="Nicotinate/Quinolinate PRTase C-terminal domain-like"/>
    <property type="match status" value="1"/>
</dbReference>
<evidence type="ECO:0000256" key="11">
    <source>
        <dbReference type="ARBA" id="ARBA00069173"/>
    </source>
</evidence>
<dbReference type="InterPro" id="IPR036068">
    <property type="entry name" value="Nicotinate_pribotase-like_C"/>
</dbReference>
<keyword evidence="17" id="KW-1185">Reference proteome</keyword>
<proteinExistence type="inferred from homology"/>
<feature type="binding site" evidence="13">
    <location>
        <position position="161"/>
    </location>
    <ligand>
        <name>substrate</name>
    </ligand>
</feature>
<feature type="binding site" evidence="13">
    <location>
        <begin position="137"/>
        <end position="139"/>
    </location>
    <ligand>
        <name>substrate</name>
    </ligand>
</feature>
<dbReference type="PANTHER" id="PTHR32179:SF3">
    <property type="entry name" value="NICOTINATE-NUCLEOTIDE PYROPHOSPHORYLASE [CARBOXYLATING]"/>
    <property type="match status" value="1"/>
</dbReference>
<feature type="binding site" evidence="13">
    <location>
        <begin position="244"/>
        <end position="246"/>
    </location>
    <ligand>
        <name>substrate</name>
    </ligand>
</feature>
<name>A0A075K531_9GAMM</name>
<dbReference type="EC" id="2.4.2.19" evidence="5"/>
<dbReference type="Gene3D" id="3.20.20.70">
    <property type="entry name" value="Aldolase class I"/>
    <property type="match status" value="1"/>
</dbReference>